<keyword evidence="2" id="KW-0472">Membrane</keyword>
<evidence type="ECO:0000313" key="3">
    <source>
        <dbReference type="EMBL" id="GAT48311.1"/>
    </source>
</evidence>
<dbReference type="Proteomes" id="UP000815677">
    <property type="component" value="Unassembled WGS sequence"/>
</dbReference>
<evidence type="ECO:0000313" key="4">
    <source>
        <dbReference type="Proteomes" id="UP000815677"/>
    </source>
</evidence>
<feature type="transmembrane region" description="Helical" evidence="2">
    <location>
        <begin position="154"/>
        <end position="172"/>
    </location>
</feature>
<feature type="compositionally biased region" description="Basic and acidic residues" evidence="1">
    <location>
        <begin position="407"/>
        <end position="419"/>
    </location>
</feature>
<sequence>MSSSTTGNSSALAPGDAANQFASDVSFQFDNLWSLTLGTLLYGVYLVLFGLSMGLFVSRISSKRRREGAAKGSGKSGRSKDDRAGSSSIRSWRIAARSPIFMASFALWVATTIVWILTVQRTFYGFVTYNGGVPGSSTAFFSSLSQASETTQNLFIDLGLAIGDAMILYRLWAMWRNWFVVAPALLCWVGFVAAETLAVIDTALGKLEIVANTITSSITLSLATNLYCTVLIWYRVWTVVASSANLEVARTSGRMNLTRIVLIFVESAAGFTLYTVIYFVLHLLNHKLQFGFINASPAAIGIANALIQTRVALAREKYLLSDGGEVDLGSGDAEMTLGSGDEARTGKSGTGLQFAQIGTAGSVSMFRTADLSGQTTRLGETSKIVMDPLGSGSDVMSTDGGGLVGEDLGKKRISEIDPQ</sequence>
<evidence type="ECO:0000256" key="2">
    <source>
        <dbReference type="SAM" id="Phobius"/>
    </source>
</evidence>
<feature type="transmembrane region" description="Helical" evidence="2">
    <location>
        <begin position="32"/>
        <end position="57"/>
    </location>
</feature>
<feature type="transmembrane region" description="Helical" evidence="2">
    <location>
        <begin position="178"/>
        <end position="200"/>
    </location>
</feature>
<feature type="transmembrane region" description="Helical" evidence="2">
    <location>
        <begin position="290"/>
        <end position="307"/>
    </location>
</feature>
<proteinExistence type="predicted"/>
<keyword evidence="4" id="KW-1185">Reference proteome</keyword>
<feature type="transmembrane region" description="Helical" evidence="2">
    <location>
        <begin position="100"/>
        <end position="117"/>
    </location>
</feature>
<organism evidence="3 4">
    <name type="scientific">Mycena chlorophos</name>
    <name type="common">Agaric fungus</name>
    <name type="synonym">Agaricus chlorophos</name>
    <dbReference type="NCBI Taxonomy" id="658473"/>
    <lineage>
        <taxon>Eukaryota</taxon>
        <taxon>Fungi</taxon>
        <taxon>Dikarya</taxon>
        <taxon>Basidiomycota</taxon>
        <taxon>Agaricomycotina</taxon>
        <taxon>Agaricomycetes</taxon>
        <taxon>Agaricomycetidae</taxon>
        <taxon>Agaricales</taxon>
        <taxon>Marasmiineae</taxon>
        <taxon>Mycenaceae</taxon>
        <taxon>Mycena</taxon>
    </lineage>
</organism>
<feature type="region of interest" description="Disordered" evidence="1">
    <location>
        <begin position="389"/>
        <end position="419"/>
    </location>
</feature>
<keyword evidence="2" id="KW-1133">Transmembrane helix</keyword>
<reference evidence="3" key="1">
    <citation type="submission" date="2014-09" db="EMBL/GenBank/DDBJ databases">
        <title>Genome sequence of the luminous mushroom Mycena chlorophos for searching fungal bioluminescence genes.</title>
        <authorList>
            <person name="Tanaka Y."/>
            <person name="Kasuga D."/>
            <person name="Oba Y."/>
            <person name="Hase S."/>
            <person name="Sato K."/>
            <person name="Oba Y."/>
            <person name="Sakakibara Y."/>
        </authorList>
    </citation>
    <scope>NUCLEOTIDE SEQUENCE</scope>
</reference>
<evidence type="ECO:0000256" key="1">
    <source>
        <dbReference type="SAM" id="MobiDB-lite"/>
    </source>
</evidence>
<name>A0ABQ0LEN2_MYCCL</name>
<gene>
    <name evidence="3" type="ORF">MCHLO_05729</name>
</gene>
<protein>
    <submittedName>
        <fullName evidence="3">Uncharacterized protein</fullName>
    </submittedName>
</protein>
<accession>A0ABQ0LEN2</accession>
<feature type="transmembrane region" description="Helical" evidence="2">
    <location>
        <begin position="260"/>
        <end position="284"/>
    </location>
</feature>
<keyword evidence="2" id="KW-0812">Transmembrane</keyword>
<dbReference type="EMBL" id="DF844456">
    <property type="protein sequence ID" value="GAT48311.1"/>
    <property type="molecule type" value="Genomic_DNA"/>
</dbReference>